<dbReference type="InterPro" id="IPR000182">
    <property type="entry name" value="GNAT_dom"/>
</dbReference>
<sequence>MPSERYQIRAMTRSEVDVAIAWATSEGWNPGLYDADCFYNADPSGFLVGLLDGEPIASISAVKYGQSFGFIGFYIVKPAFRGQGYGLSIWHQALKSLEGRNIGLDGVVAQQANYIKSGFTLAHRNIRYGGVGNGQTHPADCVSLTDISMDTVCAYDRRFFPEDRSDFIQCWLTRPDSHAVGMVQGQTLTGYGVIRPSASGYKIGPLFADTADIANKIFCDLVAQVPVDRPFYLDVPATNGEAIALAERYGMTCGFETARMYTQDAPELPLEKIFGITTFELG</sequence>
<comment type="caution">
    <text evidence="2">The sequence shown here is derived from an EMBL/GenBank/DDBJ whole genome shotgun (WGS) entry which is preliminary data.</text>
</comment>
<proteinExistence type="predicted"/>
<accession>A0A928ZVH4</accession>
<dbReference type="CDD" id="cd04301">
    <property type="entry name" value="NAT_SF"/>
    <property type="match status" value="1"/>
</dbReference>
<evidence type="ECO:0000313" key="3">
    <source>
        <dbReference type="Proteomes" id="UP000615026"/>
    </source>
</evidence>
<evidence type="ECO:0000313" key="2">
    <source>
        <dbReference type="EMBL" id="MBE9068230.1"/>
    </source>
</evidence>
<dbReference type="GO" id="GO:0016747">
    <property type="term" value="F:acyltransferase activity, transferring groups other than amino-acyl groups"/>
    <property type="evidence" value="ECO:0007669"/>
    <property type="project" value="InterPro"/>
</dbReference>
<gene>
    <name evidence="2" type="ORF">IQ260_16385</name>
</gene>
<evidence type="ECO:0000259" key="1">
    <source>
        <dbReference type="PROSITE" id="PS51186"/>
    </source>
</evidence>
<dbReference type="AlphaFoldDB" id="A0A928ZVH4"/>
<dbReference type="Pfam" id="PF00583">
    <property type="entry name" value="Acetyltransf_1"/>
    <property type="match status" value="1"/>
</dbReference>
<dbReference type="InterPro" id="IPR041496">
    <property type="entry name" value="YitH/HolE_GNAT"/>
</dbReference>
<dbReference type="SUPFAM" id="SSF55729">
    <property type="entry name" value="Acyl-CoA N-acyltransferases (Nat)"/>
    <property type="match status" value="1"/>
</dbReference>
<name>A0A928ZVH4_LEPEC</name>
<organism evidence="2 3">
    <name type="scientific">Leptolyngbya cf. ectocarpi LEGE 11479</name>
    <dbReference type="NCBI Taxonomy" id="1828722"/>
    <lineage>
        <taxon>Bacteria</taxon>
        <taxon>Bacillati</taxon>
        <taxon>Cyanobacteriota</taxon>
        <taxon>Cyanophyceae</taxon>
        <taxon>Leptolyngbyales</taxon>
        <taxon>Leptolyngbyaceae</taxon>
        <taxon>Leptolyngbya group</taxon>
        <taxon>Leptolyngbya</taxon>
    </lineage>
</organism>
<dbReference type="Proteomes" id="UP000615026">
    <property type="component" value="Unassembled WGS sequence"/>
</dbReference>
<dbReference type="PANTHER" id="PTHR47237">
    <property type="entry name" value="SLL0310 PROTEIN"/>
    <property type="match status" value="1"/>
</dbReference>
<dbReference type="Gene3D" id="3.40.630.90">
    <property type="match status" value="1"/>
</dbReference>
<dbReference type="PROSITE" id="PS51186">
    <property type="entry name" value="GNAT"/>
    <property type="match status" value="1"/>
</dbReference>
<dbReference type="EMBL" id="JADEXP010000150">
    <property type="protein sequence ID" value="MBE9068230.1"/>
    <property type="molecule type" value="Genomic_DNA"/>
</dbReference>
<dbReference type="PANTHER" id="PTHR47237:SF1">
    <property type="entry name" value="SLL0310 PROTEIN"/>
    <property type="match status" value="1"/>
</dbReference>
<dbReference type="Pfam" id="PF18014">
    <property type="entry name" value="Acetyltransf_18"/>
    <property type="match status" value="1"/>
</dbReference>
<keyword evidence="3" id="KW-1185">Reference proteome</keyword>
<protein>
    <submittedName>
        <fullName evidence="2">GNAT family N-acetyltransferase</fullName>
    </submittedName>
</protein>
<dbReference type="Gene3D" id="3.40.630.30">
    <property type="match status" value="1"/>
</dbReference>
<dbReference type="InterPro" id="IPR052729">
    <property type="entry name" value="Acyl/Acetyltrans_Enzymes"/>
</dbReference>
<dbReference type="InterPro" id="IPR016181">
    <property type="entry name" value="Acyl_CoA_acyltransferase"/>
</dbReference>
<reference evidence="2" key="1">
    <citation type="submission" date="2020-10" db="EMBL/GenBank/DDBJ databases">
        <authorList>
            <person name="Castelo-Branco R."/>
            <person name="Eusebio N."/>
            <person name="Adriana R."/>
            <person name="Vieira A."/>
            <person name="Brugerolle De Fraissinette N."/>
            <person name="Rezende De Castro R."/>
            <person name="Schneider M.P."/>
            <person name="Vasconcelos V."/>
            <person name="Leao P.N."/>
        </authorList>
    </citation>
    <scope>NUCLEOTIDE SEQUENCE</scope>
    <source>
        <strain evidence="2">LEGE 11479</strain>
    </source>
</reference>
<feature type="domain" description="N-acetyltransferase" evidence="1">
    <location>
        <begin position="6"/>
        <end position="138"/>
    </location>
</feature>